<comment type="subcellular location">
    <subcellularLocation>
        <location evidence="1">Cell membrane</location>
        <topology evidence="1">Multi-pass membrane protein</topology>
    </subcellularLocation>
</comment>
<reference evidence="10 11" key="1">
    <citation type="submission" date="2010-08" db="EMBL/GenBank/DDBJ databases">
        <authorList>
            <person name="Durkin A.S."/>
            <person name="Madupu R."/>
            <person name="Torralba M."/>
            <person name="Gillis M."/>
            <person name="Methe B."/>
            <person name="Sutton G."/>
            <person name="Nelson K.E."/>
        </authorList>
    </citation>
    <scope>NUCLEOTIDE SEQUENCE [LARGE SCALE GENOMIC DNA]</scope>
    <source>
        <strain evidence="10 11">PB189-T1-4</strain>
    </source>
</reference>
<dbReference type="InterPro" id="IPR003593">
    <property type="entry name" value="AAA+_ATPase"/>
</dbReference>
<evidence type="ECO:0000256" key="7">
    <source>
        <dbReference type="SAM" id="Phobius"/>
    </source>
</evidence>
<dbReference type="InterPro" id="IPR036640">
    <property type="entry name" value="ABC1_TM_sf"/>
</dbReference>
<evidence type="ECO:0000313" key="11">
    <source>
        <dbReference type="Proteomes" id="UP000004431"/>
    </source>
</evidence>
<keyword evidence="6 7" id="KW-0472">Membrane</keyword>
<keyword evidence="2 7" id="KW-0812">Transmembrane</keyword>
<keyword evidence="4" id="KW-0067">ATP-binding</keyword>
<dbReference type="PROSITE" id="PS50929">
    <property type="entry name" value="ABC_TM1F"/>
    <property type="match status" value="1"/>
</dbReference>
<evidence type="ECO:0000256" key="6">
    <source>
        <dbReference type="ARBA" id="ARBA00023136"/>
    </source>
</evidence>
<evidence type="ECO:0000259" key="8">
    <source>
        <dbReference type="PROSITE" id="PS50893"/>
    </source>
</evidence>
<gene>
    <name evidence="10" type="primary">cydC</name>
    <name evidence="10" type="ORF">HMPREF9248_1229</name>
</gene>
<feature type="domain" description="ABC transmembrane type-1" evidence="9">
    <location>
        <begin position="57"/>
        <end position="348"/>
    </location>
</feature>
<accession>A0ABN0B1M8</accession>
<keyword evidence="5 7" id="KW-1133">Transmembrane helix</keyword>
<evidence type="ECO:0000256" key="3">
    <source>
        <dbReference type="ARBA" id="ARBA00022741"/>
    </source>
</evidence>
<evidence type="ECO:0000256" key="4">
    <source>
        <dbReference type="ARBA" id="ARBA00022840"/>
    </source>
</evidence>
<name>A0ABN0B1M8_9ACTN</name>
<dbReference type="InterPro" id="IPR039421">
    <property type="entry name" value="Type_1_exporter"/>
</dbReference>
<proteinExistence type="predicted"/>
<organism evidence="10 11">
    <name type="scientific">Fannyhessea vaginae PB189-T1-4</name>
    <dbReference type="NCBI Taxonomy" id="866774"/>
    <lineage>
        <taxon>Bacteria</taxon>
        <taxon>Bacillati</taxon>
        <taxon>Actinomycetota</taxon>
        <taxon>Coriobacteriia</taxon>
        <taxon>Coriobacteriales</taxon>
        <taxon>Atopobiaceae</taxon>
        <taxon>Fannyhessea</taxon>
    </lineage>
</organism>
<dbReference type="PROSITE" id="PS50893">
    <property type="entry name" value="ABC_TRANSPORTER_2"/>
    <property type="match status" value="1"/>
</dbReference>
<dbReference type="SUPFAM" id="SSF52540">
    <property type="entry name" value="P-loop containing nucleoside triphosphate hydrolases"/>
    <property type="match status" value="1"/>
</dbReference>
<dbReference type="PROSITE" id="PS00211">
    <property type="entry name" value="ABC_TRANSPORTER_1"/>
    <property type="match status" value="1"/>
</dbReference>
<dbReference type="RefSeq" id="WP_006303709.1">
    <property type="nucleotide sequence ID" value="NZ_AEDQ01000010.1"/>
</dbReference>
<evidence type="ECO:0000256" key="5">
    <source>
        <dbReference type="ARBA" id="ARBA00022989"/>
    </source>
</evidence>
<dbReference type="Pfam" id="PF00664">
    <property type="entry name" value="ABC_membrane"/>
    <property type="match status" value="1"/>
</dbReference>
<evidence type="ECO:0000256" key="2">
    <source>
        <dbReference type="ARBA" id="ARBA00022692"/>
    </source>
</evidence>
<dbReference type="SUPFAM" id="SSF90123">
    <property type="entry name" value="ABC transporter transmembrane region"/>
    <property type="match status" value="1"/>
</dbReference>
<comment type="caution">
    <text evidence="10">The sequence shown here is derived from an EMBL/GenBank/DDBJ whole genome shotgun (WGS) entry which is preliminary data.</text>
</comment>
<dbReference type="EMBL" id="AEDQ01000010">
    <property type="protein sequence ID" value="EFL44594.1"/>
    <property type="molecule type" value="Genomic_DNA"/>
</dbReference>
<dbReference type="InterPro" id="IPR027417">
    <property type="entry name" value="P-loop_NTPase"/>
</dbReference>
<feature type="domain" description="ABC transporter" evidence="8">
    <location>
        <begin position="380"/>
        <end position="594"/>
    </location>
</feature>
<dbReference type="PANTHER" id="PTHR43394:SF1">
    <property type="entry name" value="ATP-BINDING CASSETTE SUB-FAMILY B MEMBER 10, MITOCHONDRIAL"/>
    <property type="match status" value="1"/>
</dbReference>
<evidence type="ECO:0000259" key="9">
    <source>
        <dbReference type="PROSITE" id="PS50929"/>
    </source>
</evidence>
<protein>
    <submittedName>
        <fullName evidence="10">Thiol reductant ABC exporter, CydC subunit</fullName>
    </submittedName>
</protein>
<keyword evidence="3" id="KW-0547">Nucleotide-binding</keyword>
<evidence type="ECO:0000313" key="10">
    <source>
        <dbReference type="EMBL" id="EFL44594.1"/>
    </source>
</evidence>
<dbReference type="Gene3D" id="3.40.50.300">
    <property type="entry name" value="P-loop containing nucleotide triphosphate hydrolases"/>
    <property type="match status" value="1"/>
</dbReference>
<dbReference type="Proteomes" id="UP000004431">
    <property type="component" value="Unassembled WGS sequence"/>
</dbReference>
<dbReference type="Gene3D" id="1.20.1560.10">
    <property type="entry name" value="ABC transporter type 1, transmembrane domain"/>
    <property type="match status" value="1"/>
</dbReference>
<dbReference type="SMART" id="SM00382">
    <property type="entry name" value="AAA"/>
    <property type="match status" value="1"/>
</dbReference>
<feature type="transmembrane region" description="Helical" evidence="7">
    <location>
        <begin position="174"/>
        <end position="198"/>
    </location>
</feature>
<evidence type="ECO:0000256" key="1">
    <source>
        <dbReference type="ARBA" id="ARBA00004651"/>
    </source>
</evidence>
<keyword evidence="11" id="KW-1185">Reference proteome</keyword>
<dbReference type="InterPro" id="IPR017871">
    <property type="entry name" value="ABC_transporter-like_CS"/>
</dbReference>
<feature type="transmembrane region" description="Helical" evidence="7">
    <location>
        <begin position="204"/>
        <end position="225"/>
    </location>
</feature>
<dbReference type="PANTHER" id="PTHR43394">
    <property type="entry name" value="ATP-DEPENDENT PERMEASE MDL1, MITOCHONDRIAL"/>
    <property type="match status" value="1"/>
</dbReference>
<sequence length="594" mass="62009">MSKKPAETECASGATVAGASNVATSAAKPSLYAALSCIAHMLTLVSSFSGIVCLACLFGVLGFLCAIAIPTTGALCLGTYVTDATTTTCGVISATQLPQTAGGIAGMLVLLAVLRGCLRYLEQLCNHYIAFKLLANIRSRVFAAMRRLAPAKLSSAQAGNLISLITSDVELLEVFYAHTISPVIIACITSAIACVFAASIHPYLGLVAGISYIIVGACVPVWTYHHMGQIGLATRTQAGTLSNCVLQNLQGAKEAQQFSATPWRMERMAHHARALLAIQQQGAHHIGVAAAVSRGLVMLCSTCQLIVAAQLAAAHVIAPMDALAAAVLLFSSFGPVLALAQLGSSLQGTLAAGTRVLSILAEKPLVDEVQSGTDAACDSCELQNVSFAYPGQTSCALQNVSLTIPKGSCIGIRGASGSGKSTLCKLLMRFWDASRGTIRLSNVPINAITTAQLRAHEALVEQDTFIFHDTVRANIALAAPTASMDAIVQACKQTAFHDVVMGLPQGYNTVLGEGAYMLSGGERQRLGLARAFLHQSALLLLDEPTSNLDALNEATILTSINAIKQSRTVVLISHRASTLSCTDSIYHVDNGTLA</sequence>
<dbReference type="Pfam" id="PF00005">
    <property type="entry name" value="ABC_tran"/>
    <property type="match status" value="1"/>
</dbReference>
<dbReference type="InterPro" id="IPR003439">
    <property type="entry name" value="ABC_transporter-like_ATP-bd"/>
</dbReference>
<dbReference type="InterPro" id="IPR011527">
    <property type="entry name" value="ABC1_TM_dom"/>
</dbReference>